<dbReference type="InterPro" id="IPR035437">
    <property type="entry name" value="SNase_OB-fold_sf"/>
</dbReference>
<gene>
    <name evidence="4" type="ORF">HQ603_15665</name>
</gene>
<evidence type="ECO:0000259" key="3">
    <source>
        <dbReference type="PROSITE" id="PS50830"/>
    </source>
</evidence>
<dbReference type="Proteomes" id="UP000825228">
    <property type="component" value="Unassembled WGS sequence"/>
</dbReference>
<feature type="region of interest" description="Disordered" evidence="1">
    <location>
        <begin position="161"/>
        <end position="221"/>
    </location>
</feature>
<feature type="chain" id="PRO_5045837043" evidence="2">
    <location>
        <begin position="28"/>
        <end position="221"/>
    </location>
</feature>
<dbReference type="SMART" id="SM00318">
    <property type="entry name" value="SNc"/>
    <property type="match status" value="1"/>
</dbReference>
<feature type="compositionally biased region" description="Pro residues" evidence="1">
    <location>
        <begin position="164"/>
        <end position="178"/>
    </location>
</feature>
<dbReference type="EMBL" id="JABUBU010000019">
    <property type="protein sequence ID" value="MBY6368190.1"/>
    <property type="molecule type" value="Genomic_DNA"/>
</dbReference>
<keyword evidence="2" id="KW-0732">Signal</keyword>
<dbReference type="SUPFAM" id="SSF50199">
    <property type="entry name" value="Staphylococcal nuclease"/>
    <property type="match status" value="1"/>
</dbReference>
<dbReference type="InterPro" id="IPR008613">
    <property type="entry name" value="Excalibur_Ca-bd_domain"/>
</dbReference>
<feature type="compositionally biased region" description="Basic and acidic residues" evidence="1">
    <location>
        <begin position="210"/>
        <end position="221"/>
    </location>
</feature>
<proteinExistence type="predicted"/>
<evidence type="ECO:0000313" key="5">
    <source>
        <dbReference type="Proteomes" id="UP000825228"/>
    </source>
</evidence>
<dbReference type="Gene3D" id="2.40.50.90">
    <property type="match status" value="1"/>
</dbReference>
<dbReference type="PROSITE" id="PS50830">
    <property type="entry name" value="TNASE_3"/>
    <property type="match status" value="1"/>
</dbReference>
<evidence type="ECO:0000313" key="4">
    <source>
        <dbReference type="EMBL" id="MBY6368190.1"/>
    </source>
</evidence>
<dbReference type="SMART" id="SM00894">
    <property type="entry name" value="Excalibur"/>
    <property type="match status" value="1"/>
</dbReference>
<organism evidence="4 5">
    <name type="scientific">Rhodococcoides corynebacterioides</name>
    <dbReference type="NCBI Taxonomy" id="53972"/>
    <lineage>
        <taxon>Bacteria</taxon>
        <taxon>Bacillati</taxon>
        <taxon>Actinomycetota</taxon>
        <taxon>Actinomycetes</taxon>
        <taxon>Mycobacteriales</taxon>
        <taxon>Nocardiaceae</taxon>
        <taxon>Rhodococcoides</taxon>
    </lineage>
</organism>
<evidence type="ECO:0000256" key="1">
    <source>
        <dbReference type="SAM" id="MobiDB-lite"/>
    </source>
</evidence>
<feature type="signal peptide" evidence="2">
    <location>
        <begin position="1"/>
        <end position="27"/>
    </location>
</feature>
<dbReference type="Pfam" id="PF00565">
    <property type="entry name" value="SNase"/>
    <property type="match status" value="1"/>
</dbReference>
<reference evidence="4 5" key="1">
    <citation type="submission" date="2020-06" db="EMBL/GenBank/DDBJ databases">
        <title>Taxonomy, biology and ecology of Rhodococcus bacteria occurring in California pistachio and other woody hosts as revealed by genome sequence analyses.</title>
        <authorList>
            <person name="Gai Y."/>
            <person name="Riely B."/>
        </authorList>
    </citation>
    <scope>NUCLEOTIDE SEQUENCE [LARGE SCALE GENOMIC DNA]</scope>
    <source>
        <strain evidence="4 5">BP-281</strain>
    </source>
</reference>
<name>A0ABS7P6Z1_9NOCA</name>
<feature type="domain" description="TNase-like" evidence="3">
    <location>
        <begin position="32"/>
        <end position="158"/>
    </location>
</feature>
<accession>A0ABS7P6Z1</accession>
<comment type="caution">
    <text evidence="4">The sequence shown here is derived from an EMBL/GenBank/DDBJ whole genome shotgun (WGS) entry which is preliminary data.</text>
</comment>
<evidence type="ECO:0000256" key="2">
    <source>
        <dbReference type="SAM" id="SignalP"/>
    </source>
</evidence>
<protein>
    <submittedName>
        <fullName evidence="4">Thermonuclease family protein</fullName>
    </submittedName>
</protein>
<keyword evidence="5" id="KW-1185">Reference proteome</keyword>
<dbReference type="InterPro" id="IPR016071">
    <property type="entry name" value="Staphylococal_nuclease_OB-fold"/>
</dbReference>
<sequence length="221" mass="22736">MNRVLRIAGIACATATLPLVGAGLASADPAPTLPSAFVTEVVDGDTVRVVDATRGPITVRLAGADAPELDECWGGPARDFAVAALDKQFVAVIVDPTTGPVDGSGELPAYVVRVDGWNHNVEAARVGAARAATPVSRSGEIRSAEDNARVANLGLWGARCGAPAPAPQPQPQPRPQAAPPQSGVYYENCDDARARNAAPVLRGQPGYRAGLDRDNDGVGCE</sequence>
<dbReference type="Pfam" id="PF05901">
    <property type="entry name" value="Excalibur"/>
    <property type="match status" value="1"/>
</dbReference>